<protein>
    <submittedName>
        <fullName evidence="2">Uncharacterized protein</fullName>
    </submittedName>
</protein>
<sequence length="66" mass="7631">MNWWQNMVVPIRRVWLAVAGRVKPRDNGSGLLKLHDDVQTCGYEDVQVMYEMLRITESGLISRPSN</sequence>
<keyword evidence="3" id="KW-1185">Reference proteome</keyword>
<accession>A0A2U1LPN7</accession>
<dbReference type="STRING" id="35608.A0A2U1LPN7"/>
<dbReference type="EMBL" id="PKPP01021332">
    <property type="protein sequence ID" value="PWA34860.1"/>
    <property type="molecule type" value="Genomic_DNA"/>
</dbReference>
<gene>
    <name evidence="2" type="ORF">CTI12_AA468130</name>
    <name evidence="1" type="ORF">CTI12_AA613950</name>
</gene>
<organism evidence="2 3">
    <name type="scientific">Artemisia annua</name>
    <name type="common">Sweet wormwood</name>
    <dbReference type="NCBI Taxonomy" id="35608"/>
    <lineage>
        <taxon>Eukaryota</taxon>
        <taxon>Viridiplantae</taxon>
        <taxon>Streptophyta</taxon>
        <taxon>Embryophyta</taxon>
        <taxon>Tracheophyta</taxon>
        <taxon>Spermatophyta</taxon>
        <taxon>Magnoliopsida</taxon>
        <taxon>eudicotyledons</taxon>
        <taxon>Gunneridae</taxon>
        <taxon>Pentapetalae</taxon>
        <taxon>asterids</taxon>
        <taxon>campanulids</taxon>
        <taxon>Asterales</taxon>
        <taxon>Asteraceae</taxon>
        <taxon>Asteroideae</taxon>
        <taxon>Anthemideae</taxon>
        <taxon>Artemisiinae</taxon>
        <taxon>Artemisia</taxon>
    </lineage>
</organism>
<dbReference type="OrthoDB" id="689242at2759"/>
<dbReference type="AlphaFoldDB" id="A0A2U1LPN7"/>
<reference evidence="2 3" key="1">
    <citation type="journal article" date="2018" name="Mol. Plant">
        <title>The genome of Artemisia annua provides insight into the evolution of Asteraceae family and artemisinin biosynthesis.</title>
        <authorList>
            <person name="Shen Q."/>
            <person name="Zhang L."/>
            <person name="Liao Z."/>
            <person name="Wang S."/>
            <person name="Yan T."/>
            <person name="Shi P."/>
            <person name="Liu M."/>
            <person name="Fu X."/>
            <person name="Pan Q."/>
            <person name="Wang Y."/>
            <person name="Lv Z."/>
            <person name="Lu X."/>
            <person name="Zhang F."/>
            <person name="Jiang W."/>
            <person name="Ma Y."/>
            <person name="Chen M."/>
            <person name="Hao X."/>
            <person name="Li L."/>
            <person name="Tang Y."/>
            <person name="Lv G."/>
            <person name="Zhou Y."/>
            <person name="Sun X."/>
            <person name="Brodelius P.E."/>
            <person name="Rose J.K.C."/>
            <person name="Tang K."/>
        </authorList>
    </citation>
    <scope>NUCLEOTIDE SEQUENCE [LARGE SCALE GENOMIC DNA]</scope>
    <source>
        <strain evidence="3">cv. Huhao1</strain>
        <tissue evidence="2">Leaf</tissue>
    </source>
</reference>
<evidence type="ECO:0000313" key="2">
    <source>
        <dbReference type="EMBL" id="PWA50960.1"/>
    </source>
</evidence>
<proteinExistence type="predicted"/>
<dbReference type="PANTHER" id="PTHR33181:SF19">
    <property type="entry name" value="OS04G0658200 PROTEIN"/>
    <property type="match status" value="1"/>
</dbReference>
<dbReference type="Proteomes" id="UP000245207">
    <property type="component" value="Unassembled WGS sequence"/>
</dbReference>
<evidence type="ECO:0000313" key="1">
    <source>
        <dbReference type="EMBL" id="PWA34860.1"/>
    </source>
</evidence>
<name>A0A2U1LPN7_ARTAN</name>
<comment type="caution">
    <text evidence="2">The sequence shown here is derived from an EMBL/GenBank/DDBJ whole genome shotgun (WGS) entry which is preliminary data.</text>
</comment>
<evidence type="ECO:0000313" key="3">
    <source>
        <dbReference type="Proteomes" id="UP000245207"/>
    </source>
</evidence>
<dbReference type="PANTHER" id="PTHR33181">
    <property type="entry name" value="OS01G0778500 PROTEIN"/>
    <property type="match status" value="1"/>
</dbReference>
<dbReference type="EMBL" id="PKPP01008338">
    <property type="protein sequence ID" value="PWA50960.1"/>
    <property type="molecule type" value="Genomic_DNA"/>
</dbReference>